<name>A0A8J3IM51_9CHLR</name>
<comment type="caution">
    <text evidence="2">The sequence shown here is derived from an EMBL/GenBank/DDBJ whole genome shotgun (WGS) entry which is preliminary data.</text>
</comment>
<sequence>MRFHQLFHVSITGSRKGLGKLANKTLGVHRNVLLTAITTNVFNPHPYLFWATVGTTLLLQGFASYGIGVPISFLAAFYVLLVGMKMLIVFLLNWGRNWLRGKVYHALLIASGVLLAMLGIWLFWEGWQVFY</sequence>
<dbReference type="Proteomes" id="UP000597444">
    <property type="component" value="Unassembled WGS sequence"/>
</dbReference>
<keyword evidence="3" id="KW-1185">Reference proteome</keyword>
<dbReference type="AlphaFoldDB" id="A0A8J3IM51"/>
<keyword evidence="1" id="KW-1133">Transmembrane helix</keyword>
<evidence type="ECO:0000313" key="3">
    <source>
        <dbReference type="Proteomes" id="UP000597444"/>
    </source>
</evidence>
<evidence type="ECO:0000313" key="2">
    <source>
        <dbReference type="EMBL" id="GHO94129.1"/>
    </source>
</evidence>
<evidence type="ECO:0000256" key="1">
    <source>
        <dbReference type="SAM" id="Phobius"/>
    </source>
</evidence>
<protein>
    <submittedName>
        <fullName evidence="2">Uncharacterized protein</fullName>
    </submittedName>
</protein>
<proteinExistence type="predicted"/>
<feature type="transmembrane region" description="Helical" evidence="1">
    <location>
        <begin position="104"/>
        <end position="124"/>
    </location>
</feature>
<feature type="transmembrane region" description="Helical" evidence="1">
    <location>
        <begin position="73"/>
        <end position="92"/>
    </location>
</feature>
<reference evidence="2" key="1">
    <citation type="submission" date="2020-10" db="EMBL/GenBank/DDBJ databases">
        <title>Taxonomic study of unclassified bacteria belonging to the class Ktedonobacteria.</title>
        <authorList>
            <person name="Yabe S."/>
            <person name="Wang C.M."/>
            <person name="Zheng Y."/>
            <person name="Sakai Y."/>
            <person name="Cavaletti L."/>
            <person name="Monciardini P."/>
            <person name="Donadio S."/>
        </authorList>
    </citation>
    <scope>NUCLEOTIDE SEQUENCE</scope>
    <source>
        <strain evidence="2">ID150040</strain>
    </source>
</reference>
<dbReference type="EMBL" id="BNJK01000001">
    <property type="protein sequence ID" value="GHO94129.1"/>
    <property type="molecule type" value="Genomic_DNA"/>
</dbReference>
<gene>
    <name evidence="2" type="ORF">KSF_041770</name>
</gene>
<organism evidence="2 3">
    <name type="scientific">Reticulibacter mediterranei</name>
    <dbReference type="NCBI Taxonomy" id="2778369"/>
    <lineage>
        <taxon>Bacteria</taxon>
        <taxon>Bacillati</taxon>
        <taxon>Chloroflexota</taxon>
        <taxon>Ktedonobacteria</taxon>
        <taxon>Ktedonobacterales</taxon>
        <taxon>Reticulibacteraceae</taxon>
        <taxon>Reticulibacter</taxon>
    </lineage>
</organism>
<feature type="transmembrane region" description="Helical" evidence="1">
    <location>
        <begin position="47"/>
        <end position="67"/>
    </location>
</feature>
<accession>A0A8J3IM51</accession>
<keyword evidence="1" id="KW-0812">Transmembrane</keyword>
<keyword evidence="1" id="KW-0472">Membrane</keyword>